<feature type="non-terminal residue" evidence="6">
    <location>
        <position position="1"/>
    </location>
</feature>
<dbReference type="Proteomes" id="UP000886611">
    <property type="component" value="Unassembled WGS sequence"/>
</dbReference>
<dbReference type="EMBL" id="JAATIS010004040">
    <property type="protein sequence ID" value="KAG2463164.1"/>
    <property type="molecule type" value="Genomic_DNA"/>
</dbReference>
<dbReference type="AlphaFoldDB" id="A0A8X7X8Z9"/>
<organism evidence="6 7">
    <name type="scientific">Polypterus senegalus</name>
    <name type="common">Senegal bichir</name>
    <dbReference type="NCBI Taxonomy" id="55291"/>
    <lineage>
        <taxon>Eukaryota</taxon>
        <taxon>Metazoa</taxon>
        <taxon>Chordata</taxon>
        <taxon>Craniata</taxon>
        <taxon>Vertebrata</taxon>
        <taxon>Euteleostomi</taxon>
        <taxon>Actinopterygii</taxon>
        <taxon>Polypteriformes</taxon>
        <taxon>Polypteridae</taxon>
        <taxon>Polypterus</taxon>
    </lineage>
</organism>
<evidence type="ECO:0000256" key="3">
    <source>
        <dbReference type="ARBA" id="ARBA00022679"/>
    </source>
</evidence>
<dbReference type="OrthoDB" id="2016523at2759"/>
<dbReference type="InterPro" id="IPR056576">
    <property type="entry name" value="MGAT4_A/B/C_C"/>
</dbReference>
<dbReference type="Pfam" id="PF04666">
    <property type="entry name" value="MGAT4_cons"/>
    <property type="match status" value="1"/>
</dbReference>
<evidence type="ECO:0000313" key="6">
    <source>
        <dbReference type="EMBL" id="KAG2463164.1"/>
    </source>
</evidence>
<evidence type="ECO:0000313" key="7">
    <source>
        <dbReference type="Proteomes" id="UP000886611"/>
    </source>
</evidence>
<keyword evidence="7" id="KW-1185">Reference proteome</keyword>
<proteinExistence type="predicted"/>
<protein>
    <submittedName>
        <fullName evidence="6">MGT4C acetylglucosaminyltransferase</fullName>
    </submittedName>
</protein>
<dbReference type="GO" id="GO:0006487">
    <property type="term" value="P:protein N-linked glycosylation"/>
    <property type="evidence" value="ECO:0007669"/>
    <property type="project" value="TreeGrafter"/>
</dbReference>
<feature type="domain" description="MGAT4 conserved region" evidence="4">
    <location>
        <begin position="82"/>
        <end position="338"/>
    </location>
</feature>
<reference evidence="6 7" key="1">
    <citation type="journal article" date="2021" name="Cell">
        <title>Tracing the genetic footprints of vertebrate landing in non-teleost ray-finned fishes.</title>
        <authorList>
            <person name="Bi X."/>
            <person name="Wang K."/>
            <person name="Yang L."/>
            <person name="Pan H."/>
            <person name="Jiang H."/>
            <person name="Wei Q."/>
            <person name="Fang M."/>
            <person name="Yu H."/>
            <person name="Zhu C."/>
            <person name="Cai Y."/>
            <person name="He Y."/>
            <person name="Gan X."/>
            <person name="Zeng H."/>
            <person name="Yu D."/>
            <person name="Zhu Y."/>
            <person name="Jiang H."/>
            <person name="Qiu Q."/>
            <person name="Yang H."/>
            <person name="Zhang Y.E."/>
            <person name="Wang W."/>
            <person name="Zhu M."/>
            <person name="He S."/>
            <person name="Zhang G."/>
        </authorList>
    </citation>
    <scope>NUCLEOTIDE SEQUENCE [LARGE SCALE GENOMIC DNA]</scope>
    <source>
        <strain evidence="6">Bchr_013</strain>
    </source>
</reference>
<dbReference type="Pfam" id="PF23524">
    <property type="entry name" value="MGAT4A_C"/>
    <property type="match status" value="1"/>
</dbReference>
<dbReference type="InterPro" id="IPR057279">
    <property type="entry name" value="MGAT4"/>
</dbReference>
<dbReference type="InterPro" id="IPR006759">
    <property type="entry name" value="Glyco_transf_54"/>
</dbReference>
<dbReference type="PANTHER" id="PTHR12062:SF29">
    <property type="entry name" value="ALPHA-1,3-MANNOSYL-GLYCOPROTEIN 4-BETA-N-ACETYLGLUCOSAMINYLTRANSFERASE C"/>
    <property type="match status" value="1"/>
</dbReference>
<evidence type="ECO:0000259" key="5">
    <source>
        <dbReference type="Pfam" id="PF23524"/>
    </source>
</evidence>
<comment type="pathway">
    <text evidence="1">Protein modification; protein glycosylation.</text>
</comment>
<feature type="non-terminal residue" evidence="6">
    <location>
        <position position="487"/>
    </location>
</feature>
<dbReference type="GO" id="GO:0008375">
    <property type="term" value="F:acetylglucosaminyltransferase activity"/>
    <property type="evidence" value="ECO:0007669"/>
    <property type="project" value="TreeGrafter"/>
</dbReference>
<feature type="domain" description="MGAT4 A/B/C C-terminal" evidence="5">
    <location>
        <begin position="352"/>
        <end position="477"/>
    </location>
</feature>
<evidence type="ECO:0000259" key="4">
    <source>
        <dbReference type="Pfam" id="PF04666"/>
    </source>
</evidence>
<keyword evidence="2" id="KW-0328">Glycosyltransferase</keyword>
<sequence length="487" mass="56029">MVKNIRLVIAWLCRRSTIAALFLGLVILLTYIHIKTSIVEETPSTPQIGDFHWQKVDDRHPSTPQEKNIFVRQKKESLHFSTKEDVLDPLKIPYNILLGSLPPSSQTKYLSIGISSIKRNKENYLMDTIESVFKQLSPQEQDEMVLVVFLANFDSSVNIQIAKEISSKFQEHIDSHRLIVISCSKELYPSLEGLKRNFNDPEDRVKYRSKQNADYAFLANFCTVLSQYFLILEDDVYCSKNFLTSIKKHVSGLQGAWATITFSKLGYIGKLYHNEDLPKLARFLLMFYDEMPCDWLLEHFHQSKAQKEMIRFKPSLFQHMGSFSSFQDNPNKLKDDEFQEFYGETGDNPPAVLRTDITIYEENLPQKCYDGTGYFWGKTLIPGNYVLVIFSQSVQLQKVRIITGSEEHKADILQSGYAEIGWELVGENDQRTCKTFVSIGDFKEGKLEVNDLDKNIPNKVDCVNVKVKGSQSEWLLIGKIDVWIAHS</sequence>
<gene>
    <name evidence="6" type="primary">Mgat4c_0</name>
    <name evidence="6" type="ORF">GTO96_0000389</name>
</gene>
<name>A0A8X7X8Z9_POLSE</name>
<evidence type="ECO:0000256" key="2">
    <source>
        <dbReference type="ARBA" id="ARBA00022676"/>
    </source>
</evidence>
<accession>A0A8X7X8Z9</accession>
<evidence type="ECO:0000256" key="1">
    <source>
        <dbReference type="ARBA" id="ARBA00004922"/>
    </source>
</evidence>
<keyword evidence="3" id="KW-0808">Transferase</keyword>
<comment type="caution">
    <text evidence="6">The sequence shown here is derived from an EMBL/GenBank/DDBJ whole genome shotgun (WGS) entry which is preliminary data.</text>
</comment>
<dbReference type="PANTHER" id="PTHR12062">
    <property type="entry name" value="N-ACETYLGLUCOSAMINYLTRANSFERASE VI"/>
    <property type="match status" value="1"/>
</dbReference>